<feature type="transmembrane region" description="Helical" evidence="1">
    <location>
        <begin position="105"/>
        <end position="126"/>
    </location>
</feature>
<gene>
    <name evidence="2" type="ORF">NFI95_09690</name>
</gene>
<keyword evidence="3" id="KW-1185">Reference proteome</keyword>
<evidence type="ECO:0000313" key="3">
    <source>
        <dbReference type="Proteomes" id="UP001524587"/>
    </source>
</evidence>
<keyword evidence="1" id="KW-0472">Membrane</keyword>
<evidence type="ECO:0000313" key="2">
    <source>
        <dbReference type="EMBL" id="MCQ8278724.1"/>
    </source>
</evidence>
<comment type="caution">
    <text evidence="2">The sequence shown here is derived from an EMBL/GenBank/DDBJ whole genome shotgun (WGS) entry which is preliminary data.</text>
</comment>
<protein>
    <submittedName>
        <fullName evidence="2">Uncharacterized protein</fullName>
    </submittedName>
</protein>
<reference evidence="2 3" key="1">
    <citation type="submission" date="2022-06" db="EMBL/GenBank/DDBJ databases">
        <title>Endosaccharibacter gen. nov., sp. nov., endophytic bacteria isolated from sugarcane.</title>
        <authorList>
            <person name="Pitiwittayakul N."/>
            <person name="Yukphan P."/>
            <person name="Charoenyingcharoen P."/>
            <person name="Tanasupawat S."/>
        </authorList>
    </citation>
    <scope>NUCLEOTIDE SEQUENCE [LARGE SCALE GENOMIC DNA]</scope>
    <source>
        <strain evidence="2 3">KSS8</strain>
    </source>
</reference>
<organism evidence="2 3">
    <name type="scientific">Endosaccharibacter trunci</name>
    <dbReference type="NCBI Taxonomy" id="2812733"/>
    <lineage>
        <taxon>Bacteria</taxon>
        <taxon>Pseudomonadati</taxon>
        <taxon>Pseudomonadota</taxon>
        <taxon>Alphaproteobacteria</taxon>
        <taxon>Acetobacterales</taxon>
        <taxon>Acetobacteraceae</taxon>
        <taxon>Endosaccharibacter</taxon>
    </lineage>
</organism>
<dbReference type="Proteomes" id="UP001524587">
    <property type="component" value="Unassembled WGS sequence"/>
</dbReference>
<feature type="transmembrane region" description="Helical" evidence="1">
    <location>
        <begin position="44"/>
        <end position="68"/>
    </location>
</feature>
<dbReference type="RefSeq" id="WP_422864202.1">
    <property type="nucleotide sequence ID" value="NZ_JAMSKV010000007.1"/>
</dbReference>
<sequence length="129" mass="13629">MDRPTRTSEWTGRSGMQTAGSVLRLGAWSLVHVVFYFLQQLAELLAPLLLVIGVGWWALPKVVGALTTQSADADSQTRDILNTVSGSIPSGLHFAGHWITPSGLIFDGLLLMALAAIGATLSALAARGM</sequence>
<keyword evidence="1" id="KW-1133">Transmembrane helix</keyword>
<name>A0ABT1W764_9PROT</name>
<dbReference type="EMBL" id="JAMSKV010000007">
    <property type="protein sequence ID" value="MCQ8278724.1"/>
    <property type="molecule type" value="Genomic_DNA"/>
</dbReference>
<keyword evidence="1" id="KW-0812">Transmembrane</keyword>
<accession>A0ABT1W764</accession>
<proteinExistence type="predicted"/>
<evidence type="ECO:0000256" key="1">
    <source>
        <dbReference type="SAM" id="Phobius"/>
    </source>
</evidence>
<feature type="transmembrane region" description="Helical" evidence="1">
    <location>
        <begin position="21"/>
        <end position="38"/>
    </location>
</feature>